<keyword evidence="3" id="KW-1185">Reference proteome</keyword>
<dbReference type="AlphaFoldDB" id="A0A2I0I8V7"/>
<dbReference type="Proteomes" id="UP000233551">
    <property type="component" value="Unassembled WGS sequence"/>
</dbReference>
<proteinExistence type="predicted"/>
<gene>
    <name evidence="2" type="ORF">CRG98_039351</name>
</gene>
<evidence type="ECO:0000256" key="1">
    <source>
        <dbReference type="SAM" id="MobiDB-lite"/>
    </source>
</evidence>
<evidence type="ECO:0000313" key="2">
    <source>
        <dbReference type="EMBL" id="PKI40233.1"/>
    </source>
</evidence>
<name>A0A2I0I8V7_PUNGR</name>
<sequence length="148" mass="16287">MENTSLYGKKSSSKCTKTNAFKGTRHHPTPMRIYGTLYLVQKVLCVLGLELIPVVILQRRTPESVTCKGSIVVGNGESLAVSHIGTGVIGDKSCPLPLNNVLVIPGIIMNLLSVARLTEDYPCYFIFYPFWLLYKGLEDPQGADDRAN</sequence>
<accession>A0A2I0I8V7</accession>
<reference evidence="2 3" key="1">
    <citation type="submission" date="2017-11" db="EMBL/GenBank/DDBJ databases">
        <title>De-novo sequencing of pomegranate (Punica granatum L.) genome.</title>
        <authorList>
            <person name="Akparov Z."/>
            <person name="Amiraslanov A."/>
            <person name="Hajiyeva S."/>
            <person name="Abbasov M."/>
            <person name="Kaur K."/>
            <person name="Hamwieh A."/>
            <person name="Solovyev V."/>
            <person name="Salamov A."/>
            <person name="Braich B."/>
            <person name="Kosarev P."/>
            <person name="Mahmoud A."/>
            <person name="Hajiyev E."/>
            <person name="Babayeva S."/>
            <person name="Izzatullayeva V."/>
            <person name="Mammadov A."/>
            <person name="Mammadov A."/>
            <person name="Sharifova S."/>
            <person name="Ojaghi J."/>
            <person name="Eynullazada K."/>
            <person name="Bayramov B."/>
            <person name="Abdulazimova A."/>
            <person name="Shahmuradov I."/>
        </authorList>
    </citation>
    <scope>NUCLEOTIDE SEQUENCE [LARGE SCALE GENOMIC DNA]</scope>
    <source>
        <strain evidence="3">cv. AG2017</strain>
        <tissue evidence="2">Leaf</tissue>
    </source>
</reference>
<feature type="region of interest" description="Disordered" evidence="1">
    <location>
        <begin position="1"/>
        <end position="22"/>
    </location>
</feature>
<dbReference type="EMBL" id="PGOL01003640">
    <property type="protein sequence ID" value="PKI40233.1"/>
    <property type="molecule type" value="Genomic_DNA"/>
</dbReference>
<comment type="caution">
    <text evidence="2">The sequence shown here is derived from an EMBL/GenBank/DDBJ whole genome shotgun (WGS) entry which is preliminary data.</text>
</comment>
<organism evidence="2 3">
    <name type="scientific">Punica granatum</name>
    <name type="common">Pomegranate</name>
    <dbReference type="NCBI Taxonomy" id="22663"/>
    <lineage>
        <taxon>Eukaryota</taxon>
        <taxon>Viridiplantae</taxon>
        <taxon>Streptophyta</taxon>
        <taxon>Embryophyta</taxon>
        <taxon>Tracheophyta</taxon>
        <taxon>Spermatophyta</taxon>
        <taxon>Magnoliopsida</taxon>
        <taxon>eudicotyledons</taxon>
        <taxon>Gunneridae</taxon>
        <taxon>Pentapetalae</taxon>
        <taxon>rosids</taxon>
        <taxon>malvids</taxon>
        <taxon>Myrtales</taxon>
        <taxon>Lythraceae</taxon>
        <taxon>Punica</taxon>
    </lineage>
</organism>
<evidence type="ECO:0000313" key="3">
    <source>
        <dbReference type="Proteomes" id="UP000233551"/>
    </source>
</evidence>
<protein>
    <submittedName>
        <fullName evidence="2">Uncharacterized protein</fullName>
    </submittedName>
</protein>